<feature type="non-terminal residue" evidence="1">
    <location>
        <position position="247"/>
    </location>
</feature>
<organism evidence="1 2">
    <name type="scientific">Candidula unifasciata</name>
    <dbReference type="NCBI Taxonomy" id="100452"/>
    <lineage>
        <taxon>Eukaryota</taxon>
        <taxon>Metazoa</taxon>
        <taxon>Spiralia</taxon>
        <taxon>Lophotrochozoa</taxon>
        <taxon>Mollusca</taxon>
        <taxon>Gastropoda</taxon>
        <taxon>Heterobranchia</taxon>
        <taxon>Euthyneura</taxon>
        <taxon>Panpulmonata</taxon>
        <taxon>Eupulmonata</taxon>
        <taxon>Stylommatophora</taxon>
        <taxon>Helicina</taxon>
        <taxon>Helicoidea</taxon>
        <taxon>Geomitridae</taxon>
        <taxon>Candidula</taxon>
    </lineage>
</organism>
<protein>
    <submittedName>
        <fullName evidence="1">Uncharacterized protein</fullName>
    </submittedName>
</protein>
<dbReference type="AlphaFoldDB" id="A0A8S3Z4L0"/>
<name>A0A8S3Z4L0_9EUPU</name>
<dbReference type="Proteomes" id="UP000678393">
    <property type="component" value="Unassembled WGS sequence"/>
</dbReference>
<reference evidence="1" key="1">
    <citation type="submission" date="2021-04" db="EMBL/GenBank/DDBJ databases">
        <authorList>
            <consortium name="Molecular Ecology Group"/>
        </authorList>
    </citation>
    <scope>NUCLEOTIDE SEQUENCE</scope>
</reference>
<accession>A0A8S3Z4L0</accession>
<comment type="caution">
    <text evidence="1">The sequence shown here is derived from an EMBL/GenBank/DDBJ whole genome shotgun (WGS) entry which is preliminary data.</text>
</comment>
<evidence type="ECO:0000313" key="1">
    <source>
        <dbReference type="EMBL" id="CAG5124443.1"/>
    </source>
</evidence>
<dbReference type="EMBL" id="CAJHNH020001779">
    <property type="protein sequence ID" value="CAG5124443.1"/>
    <property type="molecule type" value="Genomic_DNA"/>
</dbReference>
<sequence>MTSKQNTMATKRVGLISDMPKEGFFNKKNEALLSPPESEIESHIACADQQYVLSVQKDVGNMLEASKAKLRGHSLQSRAASRPSVDPLPRKLLKDMTDAELQQTMRRSSRELFGAFAPPLDLLQYLHGYDPNVLTSQEMDHVHSTTLLGADEQGAVRMYDLMQKYESWLPCSVDVLRDGRVGMEEFADLLQLRVGLEKATNAILENADNAERIYTLLINKLAMLLKPLEILHLFHKYDPNVLVQDDI</sequence>
<keyword evidence="2" id="KW-1185">Reference proteome</keyword>
<gene>
    <name evidence="1" type="ORF">CUNI_LOCUS10001</name>
</gene>
<proteinExistence type="predicted"/>
<evidence type="ECO:0000313" key="2">
    <source>
        <dbReference type="Proteomes" id="UP000678393"/>
    </source>
</evidence>